<dbReference type="AlphaFoldDB" id="A0AAX2J5J3"/>
<dbReference type="GeneID" id="93263030"/>
<dbReference type="Gene3D" id="3.20.10.10">
    <property type="entry name" value="D-amino Acid Aminotransferase, subunit A, domain 2"/>
    <property type="match status" value="1"/>
</dbReference>
<dbReference type="SUPFAM" id="SSF56322">
    <property type="entry name" value="ADC synthase"/>
    <property type="match status" value="1"/>
</dbReference>
<gene>
    <name evidence="2" type="primary">pabB</name>
    <name evidence="2" type="ORF">NCTC10529_01758</name>
</gene>
<dbReference type="SUPFAM" id="SSF56752">
    <property type="entry name" value="D-aminoacid aminotransferase-like PLP-dependent enzymes"/>
    <property type="match status" value="1"/>
</dbReference>
<dbReference type="InterPro" id="IPR001544">
    <property type="entry name" value="Aminotrans_IV"/>
</dbReference>
<dbReference type="InterPro" id="IPR005801">
    <property type="entry name" value="ADC_synthase"/>
</dbReference>
<dbReference type="RefSeq" id="WP_003786342.1">
    <property type="nucleotide sequence ID" value="NZ_CP091518.1"/>
</dbReference>
<reference evidence="2 3" key="1">
    <citation type="submission" date="2018-06" db="EMBL/GenBank/DDBJ databases">
        <authorList>
            <consortium name="Pathogen Informatics"/>
            <person name="Doyle S."/>
        </authorList>
    </citation>
    <scope>NUCLEOTIDE SEQUENCE [LARGE SCALE GENOMIC DNA]</scope>
    <source>
        <strain evidence="2 3">NCTC10529</strain>
    </source>
</reference>
<evidence type="ECO:0000259" key="1">
    <source>
        <dbReference type="Pfam" id="PF00425"/>
    </source>
</evidence>
<feature type="domain" description="Chorismate-utilising enzyme C-terminal" evidence="1">
    <location>
        <begin position="115"/>
        <end position="378"/>
    </location>
</feature>
<sequence>MYDCYTMSPFILFDDALTGRAFLLHDWVCQDTLSPEQLPLLDETLQAAWAKNWHAALWIDYEFGLGLQKLPAAKSSLHLFWFAQKTPIDDVPTWLQQQGGDEPAGLSAPRWSSNQAEYERDIDCILVAIARGDCYQINHTLRLYTQTYGSPIRLYARLRQAVPYAALACLPNGGWTLCFSPELFLRINAQGSLHTEPMKGTAPILGDENDTARAIALQNDPKNRAENTMIVDLLRNDLGKIATVGGVSVPAPFSVNAFGSVWQMTSLVQAQLPAATTMAQIVQAAFPCGSITGAPKRKSMEMIAQLEREPRQLYTGSIGYLEHAPNTPLGFSGCLNVVIRTLQLRPHDQAACTFDGIYGVGSGIVADSQAVSEYAECGWKARFISELRPEFALFETMRVAQNQIAWLDDHLARLAHSAAQCNIPFCATSALHAIEQTLPTLDANRVYRLKLRLEPTGSLHLEHAPIAPLPDAINVLIAPDVLPTHDFLRRYKTTHRAQFDRAWQWAEQHGAFDALLFNEQGYLLEGGRSSVIVRYQNQWLTPAADLDVLPSVALKNWQGEAVQAAWISREQVQQAEQIWLGNALRGWRLAKLITV</sequence>
<dbReference type="GO" id="GO:0046820">
    <property type="term" value="F:4-amino-4-deoxychorismate synthase activity"/>
    <property type="evidence" value="ECO:0007669"/>
    <property type="project" value="UniProtKB-EC"/>
</dbReference>
<protein>
    <submittedName>
        <fullName evidence="2">Para-aminobenzoate synthase component 1</fullName>
        <ecNumber evidence="2">2.6.1.85</ecNumber>
    </submittedName>
</protein>
<dbReference type="Gene3D" id="3.60.120.10">
    <property type="entry name" value="Anthranilate synthase"/>
    <property type="match status" value="1"/>
</dbReference>
<dbReference type="PANTHER" id="PTHR11236:SF50">
    <property type="entry name" value="AMINODEOXYCHORISMATE SYNTHASE COMPONENT 1"/>
    <property type="match status" value="1"/>
</dbReference>
<proteinExistence type="predicted"/>
<dbReference type="InterPro" id="IPR036038">
    <property type="entry name" value="Aminotransferase-like"/>
</dbReference>
<evidence type="ECO:0000313" key="3">
    <source>
        <dbReference type="Proteomes" id="UP000248598"/>
    </source>
</evidence>
<dbReference type="PRINTS" id="PR00095">
    <property type="entry name" value="ANTSNTHASEI"/>
</dbReference>
<dbReference type="InterPro" id="IPR043131">
    <property type="entry name" value="BCAT-like_N"/>
</dbReference>
<dbReference type="InterPro" id="IPR019999">
    <property type="entry name" value="Anth_synth_I-like"/>
</dbReference>
<evidence type="ECO:0000313" key="2">
    <source>
        <dbReference type="EMBL" id="SQH25557.1"/>
    </source>
</evidence>
<dbReference type="GO" id="GO:0000162">
    <property type="term" value="P:L-tryptophan biosynthetic process"/>
    <property type="evidence" value="ECO:0007669"/>
    <property type="project" value="TreeGrafter"/>
</dbReference>
<keyword evidence="2" id="KW-0032">Aminotransferase</keyword>
<keyword evidence="2" id="KW-0808">Transferase</keyword>
<dbReference type="Pfam" id="PF00425">
    <property type="entry name" value="Chorismate_bind"/>
    <property type="match status" value="1"/>
</dbReference>
<accession>A0AAX2J5J3</accession>
<dbReference type="PANTHER" id="PTHR11236">
    <property type="entry name" value="AMINOBENZOATE/ANTHRANILATE SYNTHASE"/>
    <property type="match status" value="1"/>
</dbReference>
<dbReference type="Gene3D" id="3.30.470.10">
    <property type="match status" value="1"/>
</dbReference>
<dbReference type="Pfam" id="PF01063">
    <property type="entry name" value="Aminotran_4"/>
    <property type="match status" value="1"/>
</dbReference>
<organism evidence="2 3">
    <name type="scientific">Kingella kingae</name>
    <dbReference type="NCBI Taxonomy" id="504"/>
    <lineage>
        <taxon>Bacteria</taxon>
        <taxon>Pseudomonadati</taxon>
        <taxon>Pseudomonadota</taxon>
        <taxon>Betaproteobacteria</taxon>
        <taxon>Neisseriales</taxon>
        <taxon>Neisseriaceae</taxon>
        <taxon>Kingella</taxon>
    </lineage>
</organism>
<dbReference type="Proteomes" id="UP000248598">
    <property type="component" value="Chromosome 1"/>
</dbReference>
<name>A0AAX2J5J3_KINKI</name>
<dbReference type="InterPro" id="IPR043132">
    <property type="entry name" value="BCAT-like_C"/>
</dbReference>
<dbReference type="EMBL" id="LS483426">
    <property type="protein sequence ID" value="SQH25557.1"/>
    <property type="molecule type" value="Genomic_DNA"/>
</dbReference>
<dbReference type="EC" id="2.6.1.85" evidence="2"/>
<dbReference type="InterPro" id="IPR015890">
    <property type="entry name" value="Chorismate_C"/>
</dbReference>